<dbReference type="PANTHER" id="PTHR41307">
    <property type="entry name" value="MEMBRANE PROTEIN-RELATED"/>
    <property type="match status" value="1"/>
</dbReference>
<keyword evidence="1" id="KW-0812">Transmembrane</keyword>
<evidence type="ECO:0000259" key="2">
    <source>
        <dbReference type="Pfam" id="PF08006"/>
    </source>
</evidence>
<reference evidence="3" key="1">
    <citation type="submission" date="2020-08" db="EMBL/GenBank/DDBJ databases">
        <title>Genome public.</title>
        <authorList>
            <person name="Liu C."/>
            <person name="Sun Q."/>
        </authorList>
    </citation>
    <scope>NUCLEOTIDE SEQUENCE</scope>
    <source>
        <strain evidence="3">BX22</strain>
    </source>
</reference>
<keyword evidence="1" id="KW-0472">Membrane</keyword>
<dbReference type="EMBL" id="JACOOL010000012">
    <property type="protein sequence ID" value="MBC5638108.1"/>
    <property type="molecule type" value="Genomic_DNA"/>
</dbReference>
<dbReference type="PANTHER" id="PTHR41307:SF1">
    <property type="entry name" value="MEMBRANE PROTEIN"/>
    <property type="match status" value="1"/>
</dbReference>
<sequence>MHELSNKSKTFIEDLRVYLFSSGKKSKEIEAIIEELETHLIEAEKRGKPIEKIVGNSPKEYMQMIADEMKIDLRSWLKYIFMIIVGSFSFTIFKDALAGAGSLSYSILEIIGHIVIAGIFIVTLFLAFRYIASHYLSNLNQFLLLLIVTLVPIGLYVGLIFLNRSVETPVMEIGQTGTMIITGIMVLFIICLSIWAKTAILIAIVALLVLPDYLLSKTALDAEMQLIASNIILIVGIGIYVWINNLKYKHS</sequence>
<protein>
    <recommendedName>
        <fullName evidence="2">HAAS transmembrane region domain-containing protein</fullName>
    </recommendedName>
</protein>
<gene>
    <name evidence="3" type="ORF">H8S33_15025</name>
</gene>
<dbReference type="RefSeq" id="WP_186870811.1">
    <property type="nucleotide sequence ID" value="NZ_JACOOL010000012.1"/>
</dbReference>
<organism evidence="3 4">
    <name type="scientific">Ornithinibacillus hominis</name>
    <dbReference type="NCBI Taxonomy" id="2763055"/>
    <lineage>
        <taxon>Bacteria</taxon>
        <taxon>Bacillati</taxon>
        <taxon>Bacillota</taxon>
        <taxon>Bacilli</taxon>
        <taxon>Bacillales</taxon>
        <taxon>Bacillaceae</taxon>
        <taxon>Ornithinibacillus</taxon>
    </lineage>
</organism>
<dbReference type="Pfam" id="PF08006">
    <property type="entry name" value="HAAS_TM"/>
    <property type="match status" value="1"/>
</dbReference>
<feature type="transmembrane region" description="Helical" evidence="1">
    <location>
        <begin position="222"/>
        <end position="243"/>
    </location>
</feature>
<dbReference type="SUPFAM" id="SSF158560">
    <property type="entry name" value="BH3980-like"/>
    <property type="match status" value="1"/>
</dbReference>
<evidence type="ECO:0000313" key="3">
    <source>
        <dbReference type="EMBL" id="MBC5638108.1"/>
    </source>
</evidence>
<keyword evidence="1" id="KW-1133">Transmembrane helix</keyword>
<dbReference type="Proteomes" id="UP000637359">
    <property type="component" value="Unassembled WGS sequence"/>
</dbReference>
<feature type="transmembrane region" description="Helical" evidence="1">
    <location>
        <begin position="182"/>
        <end position="210"/>
    </location>
</feature>
<evidence type="ECO:0000256" key="1">
    <source>
        <dbReference type="SAM" id="Phobius"/>
    </source>
</evidence>
<feature type="transmembrane region" description="Helical" evidence="1">
    <location>
        <begin position="105"/>
        <end position="130"/>
    </location>
</feature>
<accession>A0A923RKC2</accession>
<feature type="transmembrane region" description="Helical" evidence="1">
    <location>
        <begin position="142"/>
        <end position="162"/>
    </location>
</feature>
<feature type="transmembrane region" description="Helical" evidence="1">
    <location>
        <begin position="76"/>
        <end position="93"/>
    </location>
</feature>
<dbReference type="Gene3D" id="1.10.1900.10">
    <property type="entry name" value="c-terminal domain of poly(a) binding protein"/>
    <property type="match status" value="1"/>
</dbReference>
<name>A0A923RKC2_9BACI</name>
<comment type="caution">
    <text evidence="3">The sequence shown here is derived from an EMBL/GenBank/DDBJ whole genome shotgun (WGS) entry which is preliminary data.</text>
</comment>
<dbReference type="AlphaFoldDB" id="A0A923RKC2"/>
<proteinExistence type="predicted"/>
<feature type="domain" description="HAAS transmembrane region" evidence="2">
    <location>
        <begin position="90"/>
        <end position="205"/>
    </location>
</feature>
<keyword evidence="4" id="KW-1185">Reference proteome</keyword>
<dbReference type="InterPro" id="IPR012963">
    <property type="entry name" value="HAAS_TM"/>
</dbReference>
<evidence type="ECO:0000313" key="4">
    <source>
        <dbReference type="Proteomes" id="UP000637359"/>
    </source>
</evidence>